<evidence type="ECO:0008006" key="3">
    <source>
        <dbReference type="Google" id="ProtNLM"/>
    </source>
</evidence>
<dbReference type="RefSeq" id="WP_158370586.1">
    <property type="nucleotide sequence ID" value="NZ_JAOQJU010000013.1"/>
</dbReference>
<sequence length="246" mass="28088">METGFYRMAGLNMELGMSHPRVLERFRPWKIERADTVQIRMKATPEKIAEEQAEDEGRPVPVWIREMNALYRGICEQLPAYGGMLMHSSALMMDGRGYLFAGLSGAGKSTHARMWRETFGERVVMINDDKPLLRNVEDGSGGAGRRFWVYGTPIDGKHHLSANTEAPLCGICFIRQGEKNVIRRMLVNEALPGVMEQIYRCDDMEYMVGILELTDELFRQVPVYELTCTVSHEAAEIAYRKMKEDM</sequence>
<evidence type="ECO:0000313" key="2">
    <source>
        <dbReference type="Proteomes" id="UP001652431"/>
    </source>
</evidence>
<name>A0ABT2RNS8_9FIRM</name>
<gene>
    <name evidence="1" type="ORF">OCV99_11025</name>
</gene>
<dbReference type="InterPro" id="IPR027417">
    <property type="entry name" value="P-loop_NTPase"/>
</dbReference>
<keyword evidence="2" id="KW-1185">Reference proteome</keyword>
<proteinExistence type="predicted"/>
<reference evidence="1 2" key="1">
    <citation type="journal article" date="2021" name="ISME Commun">
        <title>Automated analysis of genomic sequences facilitates high-throughput and comprehensive description of bacteria.</title>
        <authorList>
            <person name="Hitch T.C.A."/>
        </authorList>
    </citation>
    <scope>NUCLEOTIDE SEQUENCE [LARGE SCALE GENOMIC DNA]</scope>
    <source>
        <strain evidence="1 2">Sanger_03</strain>
    </source>
</reference>
<organism evidence="1 2">
    <name type="scientific">Dorea acetigenes</name>
    <dbReference type="NCBI Taxonomy" id="2981787"/>
    <lineage>
        <taxon>Bacteria</taxon>
        <taxon>Bacillati</taxon>
        <taxon>Bacillota</taxon>
        <taxon>Clostridia</taxon>
        <taxon>Lachnospirales</taxon>
        <taxon>Lachnospiraceae</taxon>
        <taxon>Dorea</taxon>
    </lineage>
</organism>
<protein>
    <recommendedName>
        <fullName evidence="3">SynChlorMet cassette protein ScmC</fullName>
    </recommendedName>
</protein>
<dbReference type="Proteomes" id="UP001652431">
    <property type="component" value="Unassembled WGS sequence"/>
</dbReference>
<comment type="caution">
    <text evidence="1">The sequence shown here is derived from an EMBL/GenBank/DDBJ whole genome shotgun (WGS) entry which is preliminary data.</text>
</comment>
<evidence type="ECO:0000313" key="1">
    <source>
        <dbReference type="EMBL" id="MCU6687072.1"/>
    </source>
</evidence>
<dbReference type="EMBL" id="JAOQJU010000013">
    <property type="protein sequence ID" value="MCU6687072.1"/>
    <property type="molecule type" value="Genomic_DNA"/>
</dbReference>
<dbReference type="SUPFAM" id="SSF53795">
    <property type="entry name" value="PEP carboxykinase-like"/>
    <property type="match status" value="1"/>
</dbReference>
<dbReference type="Gene3D" id="3.40.50.300">
    <property type="entry name" value="P-loop containing nucleotide triphosphate hydrolases"/>
    <property type="match status" value="1"/>
</dbReference>
<accession>A0ABT2RNS8</accession>